<dbReference type="InterPro" id="IPR004629">
    <property type="entry name" value="WecG_TagA_CpsF"/>
</dbReference>
<dbReference type="CDD" id="cd06533">
    <property type="entry name" value="Glyco_transf_WecG_TagA"/>
    <property type="match status" value="1"/>
</dbReference>
<dbReference type="AlphaFoldDB" id="A0A7V4TWJ9"/>
<reference evidence="3" key="1">
    <citation type="journal article" date="2020" name="mSystems">
        <title>Genome- and Community-Level Interaction Insights into Carbon Utilization and Element Cycling Functions of Hydrothermarchaeota in Hydrothermal Sediment.</title>
        <authorList>
            <person name="Zhou Z."/>
            <person name="Liu Y."/>
            <person name="Xu W."/>
            <person name="Pan J."/>
            <person name="Luo Z.H."/>
            <person name="Li M."/>
        </authorList>
    </citation>
    <scope>NUCLEOTIDE SEQUENCE [LARGE SCALE GENOMIC DNA]</scope>
    <source>
        <strain evidence="3">SpSt-82</strain>
    </source>
</reference>
<comment type="caution">
    <text evidence="3">The sequence shown here is derived from an EMBL/GenBank/DDBJ whole genome shotgun (WGS) entry which is preliminary data.</text>
</comment>
<dbReference type="EMBL" id="DTIY01000015">
    <property type="protein sequence ID" value="HGY38618.1"/>
    <property type="molecule type" value="Genomic_DNA"/>
</dbReference>
<protein>
    <submittedName>
        <fullName evidence="3">WecB/TagA/CpsF family glycosyltransferase</fullName>
    </submittedName>
</protein>
<dbReference type="PANTHER" id="PTHR34136:SF1">
    <property type="entry name" value="UDP-N-ACETYL-D-MANNOSAMINURONIC ACID TRANSFERASE"/>
    <property type="match status" value="1"/>
</dbReference>
<evidence type="ECO:0000313" key="3">
    <source>
        <dbReference type="EMBL" id="HGY38618.1"/>
    </source>
</evidence>
<dbReference type="PANTHER" id="PTHR34136">
    <property type="match status" value="1"/>
</dbReference>
<dbReference type="NCBIfam" id="TIGR00696">
    <property type="entry name" value="wecG_tagA_cpsF"/>
    <property type="match status" value="1"/>
</dbReference>
<keyword evidence="1" id="KW-0328">Glycosyltransferase</keyword>
<sequence length="247" mass="28008">MRSVPAVELLGYSFFAGGLEDLRNVVENAVEQGRKLHIVTVNPEMLVFRDPHFLKVLASAELRLPDGIGVVWASRLLRCGMLQRLPGIEVAEAIMAWGSERGWGVYFLGAREDVVQQAAQVMQRRYPGLKVCGCHHGYFTNDAEVVEDIKRTAPEVLFVGMGVPKQELWIARHREALPVKVFMGVGGSFDVWAGKLPRAPLLFRSLGLEWLWRLLLEPRRVQRVVPAFFRFGLRLLGEKWRGWYNTG</sequence>
<accession>A0A7V4TWJ9</accession>
<dbReference type="GO" id="GO:0016758">
    <property type="term" value="F:hexosyltransferase activity"/>
    <property type="evidence" value="ECO:0007669"/>
    <property type="project" value="TreeGrafter"/>
</dbReference>
<proteinExistence type="predicted"/>
<keyword evidence="2 3" id="KW-0808">Transferase</keyword>
<gene>
    <name evidence="3" type="ORF">ENW11_02235</name>
</gene>
<evidence type="ECO:0000256" key="2">
    <source>
        <dbReference type="ARBA" id="ARBA00022679"/>
    </source>
</evidence>
<dbReference type="Pfam" id="PF03808">
    <property type="entry name" value="Glyco_tran_WecG"/>
    <property type="match status" value="1"/>
</dbReference>
<name>A0A7V4TWJ9_9BACT</name>
<evidence type="ECO:0000256" key="1">
    <source>
        <dbReference type="ARBA" id="ARBA00022676"/>
    </source>
</evidence>
<organism evidence="3">
    <name type="scientific">Candidatus Caldatribacterium saccharofermentans</name>
    <dbReference type="NCBI Taxonomy" id="1454753"/>
    <lineage>
        <taxon>Bacteria</taxon>
        <taxon>Pseudomonadati</taxon>
        <taxon>Atribacterota</taxon>
        <taxon>Atribacteria</taxon>
        <taxon>Atribacterales</taxon>
        <taxon>Candidatus Caldatribacteriaceae</taxon>
        <taxon>Candidatus Caldatribacterium</taxon>
    </lineage>
</organism>